<dbReference type="EMBL" id="GBEZ01008946">
    <property type="protein sequence ID" value="JAC76619.1"/>
    <property type="molecule type" value="Transcribed_RNA"/>
</dbReference>
<organism evidence="1">
    <name type="scientific">Tetraselmis sp. GSL018</name>
    <dbReference type="NCBI Taxonomy" id="582737"/>
    <lineage>
        <taxon>Eukaryota</taxon>
        <taxon>Viridiplantae</taxon>
        <taxon>Chlorophyta</taxon>
        <taxon>core chlorophytes</taxon>
        <taxon>Chlorodendrophyceae</taxon>
        <taxon>Chlorodendrales</taxon>
        <taxon>Chlorodendraceae</taxon>
        <taxon>Tetraselmis</taxon>
    </lineage>
</organism>
<sequence>VLPFAHFILCNRDLIARKLNTVTGSSLHSVKLHMLCSSGVQLLGCKTSRPVNLSGTAHGRTGLTEEPGPCRLPKPLVQSWYFTRPAKLGGRSKRFFQAGVAASGSDLLQTVSVTSSDPTTQNLIVFGAVVVAAGFALSAAFKGDPELCERCDGTGGARCFACNGTGRLENAPEFDTGARRDAVGRTLNRYQCNVCGGSGLLACKRCNGSGLSKTL</sequence>
<protein>
    <submittedName>
        <fullName evidence="1">Uncharacterized protein</fullName>
    </submittedName>
</protein>
<proteinExistence type="predicted"/>
<dbReference type="AlphaFoldDB" id="A0A061S0X2"/>
<reference evidence="1" key="1">
    <citation type="submission" date="2014-05" db="EMBL/GenBank/DDBJ databases">
        <title>The transcriptome of the halophilic microalga Tetraselmis sp. GSL018 isolated from the Great Salt Lake, Utah.</title>
        <authorList>
            <person name="Jinkerson R.E."/>
            <person name="D'Adamo S."/>
            <person name="Posewitz M.C."/>
        </authorList>
    </citation>
    <scope>NUCLEOTIDE SEQUENCE</scope>
    <source>
        <strain evidence="1">GSL018</strain>
    </source>
</reference>
<dbReference type="PANTHER" id="PTHR15852">
    <property type="entry name" value="PLASTID TRANSCRIPTIONALLY ACTIVE PROTEIN"/>
    <property type="match status" value="1"/>
</dbReference>
<name>A0A061S0X2_9CHLO</name>
<dbReference type="InterPro" id="IPR036410">
    <property type="entry name" value="HSP_DnaJ_Cys-rich_dom_sf"/>
</dbReference>
<evidence type="ECO:0000313" key="1">
    <source>
        <dbReference type="EMBL" id="JAC76619.1"/>
    </source>
</evidence>
<feature type="non-terminal residue" evidence="1">
    <location>
        <position position="1"/>
    </location>
</feature>
<gene>
    <name evidence="1" type="ORF">TSPGSL018_19702</name>
</gene>
<dbReference type="PANTHER" id="PTHR15852:SF54">
    <property type="entry name" value="PROTEIN SSUH2 HOMOLOG"/>
    <property type="match status" value="1"/>
</dbReference>
<dbReference type="SUPFAM" id="SSF57938">
    <property type="entry name" value="DnaJ/Hsp40 cysteine-rich domain"/>
    <property type="match status" value="1"/>
</dbReference>
<accession>A0A061S0X2</accession>